<dbReference type="SUPFAM" id="SSF56655">
    <property type="entry name" value="Carbohydrate phosphatase"/>
    <property type="match status" value="1"/>
</dbReference>
<dbReference type="PRINTS" id="PR00377">
    <property type="entry name" value="IMPHPHTASES"/>
</dbReference>
<dbReference type="Gene3D" id="3.30.540.10">
    <property type="entry name" value="Fructose-1,6-Bisphosphatase, subunit A, domain 1"/>
    <property type="match status" value="1"/>
</dbReference>
<feature type="binding site" evidence="4">
    <location>
        <position position="86"/>
    </location>
    <ligand>
        <name>Mg(2+)</name>
        <dbReference type="ChEBI" id="CHEBI:18420"/>
        <label>1</label>
        <note>catalytic</note>
    </ligand>
</feature>
<dbReference type="GO" id="GO:0008934">
    <property type="term" value="F:inositol monophosphate 1-phosphatase activity"/>
    <property type="evidence" value="ECO:0007669"/>
    <property type="project" value="TreeGrafter"/>
</dbReference>
<evidence type="ECO:0000256" key="2">
    <source>
        <dbReference type="ARBA" id="ARBA00022801"/>
    </source>
</evidence>
<evidence type="ECO:0000256" key="4">
    <source>
        <dbReference type="PIRSR" id="PIRSR600760-2"/>
    </source>
</evidence>
<feature type="binding site" evidence="4">
    <location>
        <position position="214"/>
    </location>
    <ligand>
        <name>Mg(2+)</name>
        <dbReference type="ChEBI" id="CHEBI:18420"/>
        <label>1</label>
        <note>catalytic</note>
    </ligand>
</feature>
<protein>
    <recommendedName>
        <fullName evidence="7">Inositol-phosphate phosphatase</fullName>
    </recommendedName>
</protein>
<dbReference type="PANTHER" id="PTHR20854:SF4">
    <property type="entry name" value="INOSITOL-1-MONOPHOSPHATASE-RELATED"/>
    <property type="match status" value="1"/>
</dbReference>
<dbReference type="AlphaFoldDB" id="A0A1F7IJ15"/>
<comment type="cofactor">
    <cofactor evidence="4">
        <name>Mg(2+)</name>
        <dbReference type="ChEBI" id="CHEBI:18420"/>
    </cofactor>
</comment>
<proteinExistence type="predicted"/>
<reference evidence="5 6" key="1">
    <citation type="journal article" date="2016" name="Nat. Commun.">
        <title>Thousands of microbial genomes shed light on interconnected biogeochemical processes in an aquifer system.</title>
        <authorList>
            <person name="Anantharaman K."/>
            <person name="Brown C.T."/>
            <person name="Hug L.A."/>
            <person name="Sharon I."/>
            <person name="Castelle C.J."/>
            <person name="Probst A.J."/>
            <person name="Thomas B.C."/>
            <person name="Singh A."/>
            <person name="Wilkins M.J."/>
            <person name="Karaoz U."/>
            <person name="Brodie E.L."/>
            <person name="Williams K.H."/>
            <person name="Hubbard S.S."/>
            <person name="Banfield J.F."/>
        </authorList>
    </citation>
    <scope>NUCLEOTIDE SEQUENCE [LARGE SCALE GENOMIC DNA]</scope>
</reference>
<dbReference type="GO" id="GO:0007165">
    <property type="term" value="P:signal transduction"/>
    <property type="evidence" value="ECO:0007669"/>
    <property type="project" value="TreeGrafter"/>
</dbReference>
<comment type="caution">
    <text evidence="5">The sequence shown here is derived from an EMBL/GenBank/DDBJ whole genome shotgun (WGS) entry which is preliminary data.</text>
</comment>
<dbReference type="PANTHER" id="PTHR20854">
    <property type="entry name" value="INOSITOL MONOPHOSPHATASE"/>
    <property type="match status" value="1"/>
</dbReference>
<evidence type="ECO:0000256" key="3">
    <source>
        <dbReference type="ARBA" id="ARBA00022842"/>
    </source>
</evidence>
<keyword evidence="1 4" id="KW-0479">Metal-binding</keyword>
<dbReference type="InterPro" id="IPR020583">
    <property type="entry name" value="Inositol_monoP_metal-BS"/>
</dbReference>
<gene>
    <name evidence="5" type="ORF">A3B40_01050</name>
</gene>
<organism evidence="5 6">
    <name type="scientific">Candidatus Roizmanbacteria bacterium RIFCSPLOWO2_01_FULL_37_16</name>
    <dbReference type="NCBI Taxonomy" id="1802058"/>
    <lineage>
        <taxon>Bacteria</taxon>
        <taxon>Candidatus Roizmaniibacteriota</taxon>
    </lineage>
</organism>
<accession>A0A1F7IJ15</accession>
<evidence type="ECO:0000313" key="6">
    <source>
        <dbReference type="Proteomes" id="UP000178040"/>
    </source>
</evidence>
<keyword evidence="2" id="KW-0378">Hydrolase</keyword>
<dbReference type="Gene3D" id="3.40.190.80">
    <property type="match status" value="1"/>
</dbReference>
<dbReference type="EMBL" id="MGAI01000053">
    <property type="protein sequence ID" value="OGK43366.1"/>
    <property type="molecule type" value="Genomic_DNA"/>
</dbReference>
<evidence type="ECO:0008006" key="7">
    <source>
        <dbReference type="Google" id="ProtNLM"/>
    </source>
</evidence>
<dbReference type="Pfam" id="PF00459">
    <property type="entry name" value="Inositol_P"/>
    <property type="match status" value="1"/>
</dbReference>
<dbReference type="GO" id="GO:0046872">
    <property type="term" value="F:metal ion binding"/>
    <property type="evidence" value="ECO:0007669"/>
    <property type="project" value="UniProtKB-KW"/>
</dbReference>
<dbReference type="InterPro" id="IPR000760">
    <property type="entry name" value="Inositol_monophosphatase-like"/>
</dbReference>
<feature type="binding site" evidence="4">
    <location>
        <position position="84"/>
    </location>
    <ligand>
        <name>Mg(2+)</name>
        <dbReference type="ChEBI" id="CHEBI:18420"/>
        <label>1</label>
        <note>catalytic</note>
    </ligand>
</feature>
<feature type="binding site" evidence="4">
    <location>
        <position position="87"/>
    </location>
    <ligand>
        <name>Mg(2+)</name>
        <dbReference type="ChEBI" id="CHEBI:18420"/>
        <label>1</label>
        <note>catalytic</note>
    </ligand>
</feature>
<sequence length="266" mass="30166">MIDILQKAARNAGEVLMKYFNQGVTASYKSSHKNLVTVADLASQKIIYETIVTKMVQKGFKKDEIGFIGEENLNINGKYKFIIDPLDGTNNFASGYGYFCVSIAYAINNKTVAGVIYNPSSNILYTTELGKGSYKVSFHQKKLLKVQKKKLKDSLLVAIFNTKEIIFHDEFKIYEKIYPVIRGLRANQSTALDMCNLADNIFQIHVNGNSYIWDIAAAKLIVEESNASVTDWQGKEIKLDFNNPKKSYRFIACHSKLLHEVLKFFD</sequence>
<evidence type="ECO:0000256" key="1">
    <source>
        <dbReference type="ARBA" id="ARBA00022723"/>
    </source>
</evidence>
<name>A0A1F7IJ15_9BACT</name>
<dbReference type="GO" id="GO:0006020">
    <property type="term" value="P:inositol metabolic process"/>
    <property type="evidence" value="ECO:0007669"/>
    <property type="project" value="TreeGrafter"/>
</dbReference>
<dbReference type="PROSITE" id="PS00629">
    <property type="entry name" value="IMP_1"/>
    <property type="match status" value="1"/>
</dbReference>
<keyword evidence="3 4" id="KW-0460">Magnesium</keyword>
<dbReference type="Proteomes" id="UP000178040">
    <property type="component" value="Unassembled WGS sequence"/>
</dbReference>
<evidence type="ECO:0000313" key="5">
    <source>
        <dbReference type="EMBL" id="OGK43366.1"/>
    </source>
</evidence>